<organism evidence="1">
    <name type="scientific">Arundo donax</name>
    <name type="common">Giant reed</name>
    <name type="synonym">Donax arundinaceus</name>
    <dbReference type="NCBI Taxonomy" id="35708"/>
    <lineage>
        <taxon>Eukaryota</taxon>
        <taxon>Viridiplantae</taxon>
        <taxon>Streptophyta</taxon>
        <taxon>Embryophyta</taxon>
        <taxon>Tracheophyta</taxon>
        <taxon>Spermatophyta</taxon>
        <taxon>Magnoliopsida</taxon>
        <taxon>Liliopsida</taxon>
        <taxon>Poales</taxon>
        <taxon>Poaceae</taxon>
        <taxon>PACMAD clade</taxon>
        <taxon>Arundinoideae</taxon>
        <taxon>Arundineae</taxon>
        <taxon>Arundo</taxon>
    </lineage>
</organism>
<evidence type="ECO:0000313" key="1">
    <source>
        <dbReference type="EMBL" id="JAD62889.1"/>
    </source>
</evidence>
<dbReference type="EMBL" id="GBRH01235006">
    <property type="protein sequence ID" value="JAD62889.1"/>
    <property type="molecule type" value="Transcribed_RNA"/>
</dbReference>
<proteinExistence type="predicted"/>
<dbReference type="AlphaFoldDB" id="A0A0A9BFX3"/>
<sequence length="28" mass="3205">MPDLKFMCNKSLIGDSSMKFFNSMDFAV</sequence>
<name>A0A0A9BFX3_ARUDO</name>
<reference evidence="1" key="1">
    <citation type="submission" date="2014-09" db="EMBL/GenBank/DDBJ databases">
        <authorList>
            <person name="Magalhaes I.L.F."/>
            <person name="Oliveira U."/>
            <person name="Santos F.R."/>
            <person name="Vidigal T.H.D.A."/>
            <person name="Brescovit A.D."/>
            <person name="Santos A.J."/>
        </authorList>
    </citation>
    <scope>NUCLEOTIDE SEQUENCE</scope>
    <source>
        <tissue evidence="1">Shoot tissue taken approximately 20 cm above the soil surface</tissue>
    </source>
</reference>
<protein>
    <submittedName>
        <fullName evidence="1">Uncharacterized protein</fullName>
    </submittedName>
</protein>
<accession>A0A0A9BFX3</accession>
<reference evidence="1" key="2">
    <citation type="journal article" date="2015" name="Data Brief">
        <title>Shoot transcriptome of the giant reed, Arundo donax.</title>
        <authorList>
            <person name="Barrero R.A."/>
            <person name="Guerrero F.D."/>
            <person name="Moolhuijzen P."/>
            <person name="Goolsby J.A."/>
            <person name="Tidwell J."/>
            <person name="Bellgard S.E."/>
            <person name="Bellgard M.I."/>
        </authorList>
    </citation>
    <scope>NUCLEOTIDE SEQUENCE</scope>
    <source>
        <tissue evidence="1">Shoot tissue taken approximately 20 cm above the soil surface</tissue>
    </source>
</reference>